<name>A0A401G5X8_9APHY</name>
<feature type="compositionally biased region" description="Low complexity" evidence="2">
    <location>
        <begin position="1450"/>
        <end position="1465"/>
    </location>
</feature>
<keyword evidence="1" id="KW-0175">Coiled coil</keyword>
<feature type="coiled-coil region" evidence="1">
    <location>
        <begin position="655"/>
        <end position="893"/>
    </location>
</feature>
<feature type="coiled-coil region" evidence="1">
    <location>
        <begin position="380"/>
        <end position="407"/>
    </location>
</feature>
<feature type="coiled-coil region" evidence="1">
    <location>
        <begin position="1039"/>
        <end position="1338"/>
    </location>
</feature>
<dbReference type="STRING" id="139825.A0A401G5X8"/>
<proteinExistence type="predicted"/>
<reference evidence="3 4" key="1">
    <citation type="journal article" date="2018" name="Sci. Rep.">
        <title>Genome sequence of the cauliflower mushroom Sparassis crispa (Hanabiratake) and its association with beneficial usage.</title>
        <authorList>
            <person name="Kiyama R."/>
            <person name="Furutani Y."/>
            <person name="Kawaguchi K."/>
            <person name="Nakanishi T."/>
        </authorList>
    </citation>
    <scope>NUCLEOTIDE SEQUENCE [LARGE SCALE GENOMIC DNA]</scope>
</reference>
<dbReference type="GeneID" id="38774480"/>
<feature type="compositionally biased region" description="Basic and acidic residues" evidence="2">
    <location>
        <begin position="152"/>
        <end position="163"/>
    </location>
</feature>
<protein>
    <submittedName>
        <fullName evidence="3">Uncharacterized protein</fullName>
    </submittedName>
</protein>
<feature type="compositionally biased region" description="Low complexity" evidence="2">
    <location>
        <begin position="1584"/>
        <end position="1604"/>
    </location>
</feature>
<dbReference type="InParanoid" id="A0A401G5X8"/>
<dbReference type="OrthoDB" id="10255344at2759"/>
<feature type="region of interest" description="Disordered" evidence="2">
    <location>
        <begin position="1430"/>
        <end position="1671"/>
    </location>
</feature>
<dbReference type="EMBL" id="BFAD01000001">
    <property type="protein sequence ID" value="GBE77563.1"/>
    <property type="molecule type" value="Genomic_DNA"/>
</dbReference>
<evidence type="ECO:0000313" key="3">
    <source>
        <dbReference type="EMBL" id="GBE77563.1"/>
    </source>
</evidence>
<evidence type="ECO:0000313" key="4">
    <source>
        <dbReference type="Proteomes" id="UP000287166"/>
    </source>
</evidence>
<evidence type="ECO:0000256" key="1">
    <source>
        <dbReference type="SAM" id="Coils"/>
    </source>
</evidence>
<feature type="coiled-coil region" evidence="1">
    <location>
        <begin position="565"/>
        <end position="613"/>
    </location>
</feature>
<dbReference type="Proteomes" id="UP000287166">
    <property type="component" value="Unassembled WGS sequence"/>
</dbReference>
<feature type="coiled-coil region" evidence="1">
    <location>
        <begin position="92"/>
        <end position="147"/>
    </location>
</feature>
<feature type="coiled-coil region" evidence="1">
    <location>
        <begin position="205"/>
        <end position="332"/>
    </location>
</feature>
<feature type="compositionally biased region" description="Polar residues" evidence="2">
    <location>
        <begin position="1430"/>
        <end position="1449"/>
    </location>
</feature>
<keyword evidence="4" id="KW-1185">Reference proteome</keyword>
<sequence>MSTWGIGDNHDSDEVFALKKQLLEKDAHNDTLLSQLSKKDIEISDIRTTLNDISDKLRREADGKIQLEEALGRCTEEFKNERNTRQNTDSAFALVQKKLKNSEQAARELQATVDMLSSHADSSSTDKVRLERDNDDLRTLVRQLRMEVDARQQREEAQLRRSESATTTKVQCRRRSSSVSTFRTSALEQETSELRLKNAQQVSEITTLSDRLARSQTTLVQVENEKIAMERRLHRQLQEMQAVLEEREEELKISSGLGGQDAAERESRLLERLEEEEERAVSLQAQLERITATYRSDMAVVTDQLNRTQRQLEEKETRVQDCDSRLLELAAEKESTLEEQGQSGRMIADLQMHIQALESRITASLQNPPSSPGFQTEATVQRLLNAIDRLREERDALRRDLEFIKAENRFAVEDLQAKLAAAHASDIAARSASVTDEVSQREILELLATRKELERRLAHHERATTVLALVAQYVDNQRLGDLAQVELLLESLAHSNCQLLDAQEYVLRVAMLDEQVQHLQTQLAASAQETDAARSQVSFLQSAVQTLEDDISRERGAREETATSLAHVEAEVADITHALTDAEAQRDALALQLKHTQQDLESAQQELAEADTRYGQQLCAMSSGEATRALRKQIETLEQRVLRRTEQIGVHQHDIKRLETNLRLQEERVAEMTTELEVALSEKDAMVEDCRTTREERDEARSKCEEIEETLEQMEESRDTEVETLVGVIVSTVARQRHVADEMRVLLAKHAEEEARLREQLHVVQVEGERLVGEVNYMSTERDHAVNLLEEKTCALRSLQEEKDDAVNAATRAALALQEKTSALRSLQEDRDIATNASTQAALALDEKTSALLSLQQERDNAADAAAQATRALEEKALALQALQKESDVAAQEAMQASVALAELHKEWRQNCHVAQVLEGEKLTMQKELETSGDELRSKVDEIASLQHKIQSLEEQYADGQVSNAACMAELQTKFEGDLQALRLANTELESLHQQDADKLEKIKEELQSYVMDNTTRSQDEAALRDRLEQLQASHSKEFSGLQSRLEKVSAELQEANRVHDEATAADTLVQDELLRSKQQLESQLAEATSKLSSIDRASGELAEMEERHQGELDALQAKLNRALDGLDQVTKARDELRALQEDVAERLDKSCSEMERLEAELTRSRVDHEGELKDLQHHLDLASAELEEAKLAHAELNGRQGELLKELSNAKQELKCHLESSGGEVERLKAELQSAIDAHARVQRSHETELQAALEKQTNQEASLQKEVSAVRAELEQTEASLQALQEEKIGLQCDITSMEAENQRLKSLQRFLESQAKDSEKQVTSLKEELERSHADYTRIEKACKAAEVNLSMQVIQSEQSISALRREVSSLRASPKLEEIIAELKEQNTEMEELLRKKSVEIEENDDRFIDMLKEKKKLTNKVESLTRKVQSLQTKLASSTNPVGESSTPTAPAPGPTSAVPLQRTASKHAPPHPPAPTVPAYTASAPRSLSRVVSEPPAQPRSKTPDRRTSQAPAFRPRTPETRRMPLQPEPEASSSTAGKKRRAPDDFEDCESAPRQGFTVDSLPSTEITTPRMRRTVPMRTGFTPVRSRSNSDRASASPTRRVTTGAPASSALTIADVTNSPRGARADPEKAAKRGWLGKIRNVPAQVTRASRAPDFGSRESGRR</sequence>
<dbReference type="PANTHER" id="PTHR43977">
    <property type="entry name" value="STRUCTURAL MAINTENANCE OF CHROMOSOMES PROTEIN 3"/>
    <property type="match status" value="1"/>
</dbReference>
<evidence type="ECO:0000256" key="2">
    <source>
        <dbReference type="SAM" id="MobiDB-lite"/>
    </source>
</evidence>
<feature type="coiled-coil region" evidence="1">
    <location>
        <begin position="936"/>
        <end position="1006"/>
    </location>
</feature>
<organism evidence="3 4">
    <name type="scientific">Sparassis crispa</name>
    <dbReference type="NCBI Taxonomy" id="139825"/>
    <lineage>
        <taxon>Eukaryota</taxon>
        <taxon>Fungi</taxon>
        <taxon>Dikarya</taxon>
        <taxon>Basidiomycota</taxon>
        <taxon>Agaricomycotina</taxon>
        <taxon>Agaricomycetes</taxon>
        <taxon>Polyporales</taxon>
        <taxon>Sparassidaceae</taxon>
        <taxon>Sparassis</taxon>
    </lineage>
</organism>
<gene>
    <name evidence="3" type="ORF">SCP_0104410</name>
</gene>
<dbReference type="RefSeq" id="XP_027608476.1">
    <property type="nucleotide sequence ID" value="XM_027752675.1"/>
</dbReference>
<accession>A0A401G5X8</accession>
<feature type="compositionally biased region" description="Polar residues" evidence="2">
    <location>
        <begin position="1605"/>
        <end position="1628"/>
    </location>
</feature>
<feature type="region of interest" description="Disordered" evidence="2">
    <location>
        <begin position="152"/>
        <end position="187"/>
    </location>
</feature>
<comment type="caution">
    <text evidence="3">The sequence shown here is derived from an EMBL/GenBank/DDBJ whole genome shotgun (WGS) entry which is preliminary data.</text>
</comment>